<feature type="compositionally biased region" description="Polar residues" evidence="1">
    <location>
        <begin position="214"/>
        <end position="225"/>
    </location>
</feature>
<accession>A0ABU6QRF9</accession>
<dbReference type="InterPro" id="IPR004332">
    <property type="entry name" value="Transposase_MuDR"/>
</dbReference>
<dbReference type="Proteomes" id="UP001341840">
    <property type="component" value="Unassembled WGS sequence"/>
</dbReference>
<feature type="domain" description="Transposase MuDR plant" evidence="2">
    <location>
        <begin position="264"/>
        <end position="328"/>
    </location>
</feature>
<keyword evidence="4" id="KW-1185">Reference proteome</keyword>
<evidence type="ECO:0000313" key="4">
    <source>
        <dbReference type="Proteomes" id="UP001341840"/>
    </source>
</evidence>
<reference evidence="3 4" key="1">
    <citation type="journal article" date="2023" name="Plants (Basel)">
        <title>Bridging the Gap: Combining Genomics and Transcriptomics Approaches to Understand Stylosanthes scabra, an Orphan Legume from the Brazilian Caatinga.</title>
        <authorList>
            <person name="Ferreira-Neto J.R.C."/>
            <person name="da Silva M.D."/>
            <person name="Binneck E."/>
            <person name="de Melo N.F."/>
            <person name="da Silva R.H."/>
            <person name="de Melo A.L.T.M."/>
            <person name="Pandolfi V."/>
            <person name="Bustamante F.O."/>
            <person name="Brasileiro-Vidal A.C."/>
            <person name="Benko-Iseppon A.M."/>
        </authorList>
    </citation>
    <scope>NUCLEOTIDE SEQUENCE [LARGE SCALE GENOMIC DNA]</scope>
    <source>
        <tissue evidence="3">Leaves</tissue>
    </source>
</reference>
<feature type="region of interest" description="Disordered" evidence="1">
    <location>
        <begin position="187"/>
        <end position="257"/>
    </location>
</feature>
<name>A0ABU6QRF9_9FABA</name>
<evidence type="ECO:0000313" key="3">
    <source>
        <dbReference type="EMBL" id="MED6114163.1"/>
    </source>
</evidence>
<organism evidence="3 4">
    <name type="scientific">Stylosanthes scabra</name>
    <dbReference type="NCBI Taxonomy" id="79078"/>
    <lineage>
        <taxon>Eukaryota</taxon>
        <taxon>Viridiplantae</taxon>
        <taxon>Streptophyta</taxon>
        <taxon>Embryophyta</taxon>
        <taxon>Tracheophyta</taxon>
        <taxon>Spermatophyta</taxon>
        <taxon>Magnoliopsida</taxon>
        <taxon>eudicotyledons</taxon>
        <taxon>Gunneridae</taxon>
        <taxon>Pentapetalae</taxon>
        <taxon>rosids</taxon>
        <taxon>fabids</taxon>
        <taxon>Fabales</taxon>
        <taxon>Fabaceae</taxon>
        <taxon>Papilionoideae</taxon>
        <taxon>50 kb inversion clade</taxon>
        <taxon>dalbergioids sensu lato</taxon>
        <taxon>Dalbergieae</taxon>
        <taxon>Pterocarpus clade</taxon>
        <taxon>Stylosanthes</taxon>
    </lineage>
</organism>
<dbReference type="Pfam" id="PF03108">
    <property type="entry name" value="DBD_Tnp_Mut"/>
    <property type="match status" value="1"/>
</dbReference>
<proteinExistence type="predicted"/>
<evidence type="ECO:0000259" key="2">
    <source>
        <dbReference type="Pfam" id="PF03108"/>
    </source>
</evidence>
<dbReference type="EMBL" id="JASCZI010001051">
    <property type="protein sequence ID" value="MED6114163.1"/>
    <property type="molecule type" value="Genomic_DNA"/>
</dbReference>
<feature type="compositionally biased region" description="Low complexity" evidence="1">
    <location>
        <begin position="245"/>
        <end position="257"/>
    </location>
</feature>
<comment type="caution">
    <text evidence="3">The sequence shown here is derived from an EMBL/GenBank/DDBJ whole genome shotgun (WGS) entry which is preliminary data.</text>
</comment>
<feature type="compositionally biased region" description="Acidic residues" evidence="1">
    <location>
        <begin position="197"/>
        <end position="206"/>
    </location>
</feature>
<protein>
    <recommendedName>
        <fullName evidence="2">Transposase MuDR plant domain-containing protein</fullName>
    </recommendedName>
</protein>
<sequence>MDSDEAFVALVHHDGRIRYKAREGVKFTDKSPANIFMTTRTTLVDLQAGISRKLGLDARKRVKIYYRIPISVVAQGVKQFPEVRTTELFVEIVDSLASSGGSAPIPRPVNVGEASGSRNQRVVAPVASPSFDFNLQAEMAMGANEPGDSRSFGELGVAVAATPQPVSPPVFEGVPVPDPQVVEALRADDSDAQPEFIEGESDDEAGADPPPQGGASSSGTQQYPTHLSDLNLDALSGPGQGASGASGATSTAQASQGSNMPAEFVVGQSFHMKEEAVLAVKNYNIRRGVEYRVMESDHAKYLEKCKEFGKGCTWLIRLTLRKRKDLWEVRRTMVRTLVWPRRFRVTTDGLIIM</sequence>
<gene>
    <name evidence="3" type="ORF">PIB30_077646</name>
</gene>
<evidence type="ECO:0000256" key="1">
    <source>
        <dbReference type="SAM" id="MobiDB-lite"/>
    </source>
</evidence>